<keyword evidence="9" id="KW-0732">Signal</keyword>
<dbReference type="GO" id="GO:0005509">
    <property type="term" value="F:calcium ion binding"/>
    <property type="evidence" value="ECO:0007669"/>
    <property type="project" value="InterPro"/>
</dbReference>
<dbReference type="AlphaFoldDB" id="A0A913WNW6"/>
<dbReference type="Pfam" id="PF13640">
    <property type="entry name" value="2OG-FeII_Oxy_3"/>
    <property type="match status" value="1"/>
</dbReference>
<keyword evidence="6" id="KW-0560">Oxidoreductase</keyword>
<feature type="compositionally biased region" description="Basic and acidic residues" evidence="8">
    <location>
        <begin position="533"/>
        <end position="554"/>
    </location>
</feature>
<evidence type="ECO:0008006" key="14">
    <source>
        <dbReference type="Google" id="ProtNLM"/>
    </source>
</evidence>
<dbReference type="GO" id="GO:0005783">
    <property type="term" value="C:endoplasmic reticulum"/>
    <property type="evidence" value="ECO:0007669"/>
    <property type="project" value="TreeGrafter"/>
</dbReference>
<evidence type="ECO:0000256" key="4">
    <source>
        <dbReference type="ARBA" id="ARBA00022896"/>
    </source>
</evidence>
<dbReference type="SUPFAM" id="SSF47473">
    <property type="entry name" value="EF-hand"/>
    <property type="match status" value="1"/>
</dbReference>
<feature type="region of interest" description="Disordered" evidence="8">
    <location>
        <begin position="516"/>
        <end position="596"/>
    </location>
</feature>
<dbReference type="SMART" id="SM00702">
    <property type="entry name" value="P4Hc"/>
    <property type="match status" value="1"/>
</dbReference>
<evidence type="ECO:0000256" key="1">
    <source>
        <dbReference type="ARBA" id="ARBA00001961"/>
    </source>
</evidence>
<keyword evidence="7" id="KW-0408">Iron</keyword>
<dbReference type="GO" id="GO:0005506">
    <property type="term" value="F:iron ion binding"/>
    <property type="evidence" value="ECO:0007669"/>
    <property type="project" value="InterPro"/>
</dbReference>
<dbReference type="PANTHER" id="PTHR10869">
    <property type="entry name" value="PROLYL 4-HYDROXYLASE ALPHA SUBUNIT"/>
    <property type="match status" value="1"/>
</dbReference>
<dbReference type="InterPro" id="IPR018247">
    <property type="entry name" value="EF_Hand_1_Ca_BS"/>
</dbReference>
<dbReference type="OMA" id="AKMWINI"/>
<evidence type="ECO:0000259" key="10">
    <source>
        <dbReference type="PROSITE" id="PS50222"/>
    </source>
</evidence>
<feature type="domain" description="EF-hand" evidence="10">
    <location>
        <begin position="153"/>
        <end position="190"/>
    </location>
</feature>
<dbReference type="PROSITE" id="PS51471">
    <property type="entry name" value="FE2OG_OXY"/>
    <property type="match status" value="1"/>
</dbReference>
<feature type="compositionally biased region" description="Basic and acidic residues" evidence="8">
    <location>
        <begin position="482"/>
        <end position="492"/>
    </location>
</feature>
<evidence type="ECO:0000256" key="7">
    <source>
        <dbReference type="ARBA" id="ARBA00023004"/>
    </source>
</evidence>
<feature type="region of interest" description="Disordered" evidence="8">
    <location>
        <begin position="433"/>
        <end position="492"/>
    </location>
</feature>
<dbReference type="GeneID" id="110231205"/>
<dbReference type="Proteomes" id="UP000887567">
    <property type="component" value="Unplaced"/>
</dbReference>
<organism evidence="12 13">
    <name type="scientific">Exaiptasia diaphana</name>
    <name type="common">Tropical sea anemone</name>
    <name type="synonym">Aiptasia pulchella</name>
    <dbReference type="NCBI Taxonomy" id="2652724"/>
    <lineage>
        <taxon>Eukaryota</taxon>
        <taxon>Metazoa</taxon>
        <taxon>Cnidaria</taxon>
        <taxon>Anthozoa</taxon>
        <taxon>Hexacorallia</taxon>
        <taxon>Actiniaria</taxon>
        <taxon>Aiptasiidae</taxon>
        <taxon>Exaiptasia</taxon>
    </lineage>
</organism>
<keyword evidence="13" id="KW-1185">Reference proteome</keyword>
<keyword evidence="5" id="KW-0223">Dioxygenase</keyword>
<dbReference type="CDD" id="cd00051">
    <property type="entry name" value="EFh"/>
    <property type="match status" value="1"/>
</dbReference>
<keyword evidence="4" id="KW-0847">Vitamin C</keyword>
<feature type="domain" description="Fe2OG dioxygenase" evidence="11">
    <location>
        <begin position="245"/>
        <end position="391"/>
    </location>
</feature>
<evidence type="ECO:0000256" key="5">
    <source>
        <dbReference type="ARBA" id="ARBA00022964"/>
    </source>
</evidence>
<feature type="domain" description="EF-hand" evidence="10">
    <location>
        <begin position="117"/>
        <end position="152"/>
    </location>
</feature>
<feature type="chain" id="PRO_5037134402" description="Transmembrane prolyl 4-hydroxylase-like" evidence="9">
    <location>
        <begin position="24"/>
        <end position="662"/>
    </location>
</feature>
<dbReference type="GO" id="GO:0004656">
    <property type="term" value="F:procollagen-proline 4-dioxygenase activity"/>
    <property type="evidence" value="ECO:0007669"/>
    <property type="project" value="TreeGrafter"/>
</dbReference>
<dbReference type="OrthoDB" id="420380at2759"/>
<feature type="compositionally biased region" description="Basic and acidic residues" evidence="8">
    <location>
        <begin position="433"/>
        <end position="473"/>
    </location>
</feature>
<dbReference type="InterPro" id="IPR005123">
    <property type="entry name" value="Oxoglu/Fe-dep_dioxygenase_dom"/>
</dbReference>
<dbReference type="KEGG" id="epa:110231205"/>
<dbReference type="PROSITE" id="PS00018">
    <property type="entry name" value="EF_HAND_1"/>
    <property type="match status" value="2"/>
</dbReference>
<dbReference type="SMART" id="SM00054">
    <property type="entry name" value="EFh"/>
    <property type="match status" value="2"/>
</dbReference>
<dbReference type="PANTHER" id="PTHR10869:SF246">
    <property type="entry name" value="TRANSMEMBRANE PROLYL 4-HYDROXYLASE"/>
    <property type="match status" value="1"/>
</dbReference>
<dbReference type="GO" id="GO:0031418">
    <property type="term" value="F:L-ascorbic acid binding"/>
    <property type="evidence" value="ECO:0007669"/>
    <property type="project" value="UniProtKB-KW"/>
</dbReference>
<dbReference type="InterPro" id="IPR011992">
    <property type="entry name" value="EF-hand-dom_pair"/>
</dbReference>
<evidence type="ECO:0000256" key="8">
    <source>
        <dbReference type="SAM" id="MobiDB-lite"/>
    </source>
</evidence>
<protein>
    <recommendedName>
        <fullName evidence="14">Transmembrane prolyl 4-hydroxylase-like</fullName>
    </recommendedName>
</protein>
<dbReference type="InterPro" id="IPR044862">
    <property type="entry name" value="Pro_4_hyd_alph_FE2OG_OXY"/>
</dbReference>
<evidence type="ECO:0000256" key="3">
    <source>
        <dbReference type="ARBA" id="ARBA00022837"/>
    </source>
</evidence>
<dbReference type="Gene3D" id="1.10.238.10">
    <property type="entry name" value="EF-hand"/>
    <property type="match status" value="1"/>
</dbReference>
<keyword evidence="2" id="KW-0479">Metal-binding</keyword>
<evidence type="ECO:0000313" key="13">
    <source>
        <dbReference type="Proteomes" id="UP000887567"/>
    </source>
</evidence>
<evidence type="ECO:0000259" key="11">
    <source>
        <dbReference type="PROSITE" id="PS51471"/>
    </source>
</evidence>
<keyword evidence="3" id="KW-0106">Calcium</keyword>
<dbReference type="InterPro" id="IPR002048">
    <property type="entry name" value="EF_hand_dom"/>
</dbReference>
<dbReference type="Pfam" id="PF13499">
    <property type="entry name" value="EF-hand_7"/>
    <property type="match status" value="1"/>
</dbReference>
<name>A0A913WNW6_EXADI</name>
<feature type="signal peptide" evidence="9">
    <location>
        <begin position="1"/>
        <end position="23"/>
    </location>
</feature>
<reference evidence="12" key="1">
    <citation type="submission" date="2022-11" db="UniProtKB">
        <authorList>
            <consortium name="EnsemblMetazoa"/>
        </authorList>
    </citation>
    <scope>IDENTIFICATION</scope>
</reference>
<dbReference type="Gene3D" id="2.60.120.620">
    <property type="entry name" value="q2cbj1_9rhob like domain"/>
    <property type="match status" value="1"/>
</dbReference>
<evidence type="ECO:0000313" key="12">
    <source>
        <dbReference type="EnsemblMetazoa" id="XP_020891848.1"/>
    </source>
</evidence>
<sequence length="662" mass="75883">MDKYIFIHITGIIFLVLHGFVRSTELPSCECSEGDKDSCKKERLHLALPYINPVKVGHEQTIETSNGKTFNMRTLSLSPPIFEIPNFFTSEECDYVIEMAKKRGMSDSPVLKDKRIFQNETTEEVFNTWDVNNDGFVDMDEMMMLRGNSNLYITDEDIATMFEKLGIDKDEDGKMNFEEFQEVTAEGFKNYFDRLRREVKSLQSRNSKQTWMWHDEDELLMYEDLLEDYHDRFAKITGLPTKMVKENEPLQVVQYPEKGHYHCHYDSDVINKELPCCVYGSKKCRFCRYLTVAVFLNDVESGGELAFPVADNATYNWEVWTKESYTNCNMVKHCANSNVVVKPKAGTAVLFYNHLYDKTSQWSSALDPRSLVGECQVNKGEKWIAFSWMSVPGDGINELKSWKMGSNWLSINNRNMEVLSSLEANYKPTEEITENRYTREKNTRGDASKHSKETIHKAIKESDTGNHNTKETLGESSENIEGPEKLKKESEVEITTEHYDALEGINMKEIKKEFLTQQENKETEPSTSSSEGESSKKDDVKKESLTHTENKETEPSTSSSKQKSTKEDIDLNAFPKGPEVHLGSTPAPLPLPQEKMTLKEPIEPKLDSEPLPPVEGHRVLKSIMLLIDELDQVELEIVARNLHSRLKLVCVPLMINPMGTLR</sequence>
<dbReference type="InterPro" id="IPR045054">
    <property type="entry name" value="P4HA-like"/>
</dbReference>
<comment type="cofactor">
    <cofactor evidence="1">
        <name>L-ascorbate</name>
        <dbReference type="ChEBI" id="CHEBI:38290"/>
    </cofactor>
</comment>
<dbReference type="EnsemblMetazoa" id="XM_021036189.2">
    <property type="protein sequence ID" value="XP_020891848.1"/>
    <property type="gene ID" value="LOC110231205"/>
</dbReference>
<accession>A0A913WNW6</accession>
<dbReference type="InterPro" id="IPR006620">
    <property type="entry name" value="Pro_4_hyd_alph"/>
</dbReference>
<dbReference type="PROSITE" id="PS50222">
    <property type="entry name" value="EF_HAND_2"/>
    <property type="match status" value="2"/>
</dbReference>
<dbReference type="RefSeq" id="XP_020891848.1">
    <property type="nucleotide sequence ID" value="XM_021036189.2"/>
</dbReference>
<evidence type="ECO:0000256" key="2">
    <source>
        <dbReference type="ARBA" id="ARBA00022723"/>
    </source>
</evidence>
<evidence type="ECO:0000256" key="9">
    <source>
        <dbReference type="SAM" id="SignalP"/>
    </source>
</evidence>
<proteinExistence type="predicted"/>
<evidence type="ECO:0000256" key="6">
    <source>
        <dbReference type="ARBA" id="ARBA00023002"/>
    </source>
</evidence>